<feature type="domain" description="Glycosyl transferase family 1" evidence="1">
    <location>
        <begin position="208"/>
        <end position="363"/>
    </location>
</feature>
<evidence type="ECO:0000313" key="2">
    <source>
        <dbReference type="EMBL" id="OOR31535.1"/>
    </source>
</evidence>
<dbReference type="Proteomes" id="UP000191124">
    <property type="component" value="Unassembled WGS sequence"/>
</dbReference>
<reference evidence="2 3" key="1">
    <citation type="submission" date="2017-01" db="EMBL/GenBank/DDBJ databases">
        <title>Bacillus cereus isolates.</title>
        <authorList>
            <person name="Beno S.M."/>
        </authorList>
    </citation>
    <scope>NUCLEOTIDE SEQUENCE [LARGE SCALE GENOMIC DNA]</scope>
    <source>
        <strain evidence="2 3">FSL M7-1219</strain>
    </source>
</reference>
<dbReference type="CDD" id="cd03820">
    <property type="entry name" value="GT4_AmsD-like"/>
    <property type="match status" value="1"/>
</dbReference>
<dbReference type="Pfam" id="PF00534">
    <property type="entry name" value="Glycos_transf_1"/>
    <property type="match status" value="1"/>
</dbReference>
<dbReference type="RefSeq" id="WP_078179505.1">
    <property type="nucleotide sequence ID" value="NZ_MUAL01000001.1"/>
</dbReference>
<dbReference type="SUPFAM" id="SSF53756">
    <property type="entry name" value="UDP-Glycosyltransferase/glycogen phosphorylase"/>
    <property type="match status" value="1"/>
</dbReference>
<sequence>MKIRFLVFDIYGMGGTVRTVLNVTNYLAQNGYDVEIISVFRHRKIAFFEIDPRIKVIVLHDVASRDKSDGKFQTRIANRMLKMKSKLVHPDDEGYHFFSLLTDVKMYNYLKSIDSGILVTTRPSFNIFASKHANKGIYLIGQEHLNFSIYPKRLKNSILKHYINLDCLATLTDEDTVDYKNLLLNGKVEVKKITNSIPKLRGGLSSLTAKTIVAAGRLVPQKGFDLLIEAFKIVNEQYPDWKLKIYGTGRERANLEELIEKNKLYNHVILMGATQHIDVELSKSSIYALSSRFEGFGMVIIEAMQCGVPVVSFDCPKGPSEIIDHDRDGILVEDGNVELLAKGLMELMNDPMKREEFAKRAIKNVKRFEIDEIGKIWMKTIDEAAHQINH</sequence>
<dbReference type="PANTHER" id="PTHR12526">
    <property type="entry name" value="GLYCOSYLTRANSFERASE"/>
    <property type="match status" value="1"/>
</dbReference>
<dbReference type="AlphaFoldDB" id="A0A1S9VAM8"/>
<dbReference type="InterPro" id="IPR001296">
    <property type="entry name" value="Glyco_trans_1"/>
</dbReference>
<gene>
    <name evidence="2" type="ORF">BW892_01540</name>
</gene>
<dbReference type="GO" id="GO:0016757">
    <property type="term" value="F:glycosyltransferase activity"/>
    <property type="evidence" value="ECO:0007669"/>
    <property type="project" value="InterPro"/>
</dbReference>
<name>A0A1S9VAM8_BACCE</name>
<dbReference type="Gene3D" id="3.40.50.2000">
    <property type="entry name" value="Glycogen Phosphorylase B"/>
    <property type="match status" value="2"/>
</dbReference>
<keyword evidence="2" id="KW-0808">Transferase</keyword>
<dbReference type="EMBL" id="MUAL01000001">
    <property type="protein sequence ID" value="OOR31535.1"/>
    <property type="molecule type" value="Genomic_DNA"/>
</dbReference>
<dbReference type="PANTHER" id="PTHR12526:SF630">
    <property type="entry name" value="GLYCOSYLTRANSFERASE"/>
    <property type="match status" value="1"/>
</dbReference>
<comment type="caution">
    <text evidence="2">The sequence shown here is derived from an EMBL/GenBank/DDBJ whole genome shotgun (WGS) entry which is preliminary data.</text>
</comment>
<organism evidence="2 3">
    <name type="scientific">Bacillus cereus</name>
    <dbReference type="NCBI Taxonomy" id="1396"/>
    <lineage>
        <taxon>Bacteria</taxon>
        <taxon>Bacillati</taxon>
        <taxon>Bacillota</taxon>
        <taxon>Bacilli</taxon>
        <taxon>Bacillales</taxon>
        <taxon>Bacillaceae</taxon>
        <taxon>Bacillus</taxon>
        <taxon>Bacillus cereus group</taxon>
    </lineage>
</organism>
<protein>
    <submittedName>
        <fullName evidence="2">UDP-glucose--polyglycerol phosphate glucosyltransferase</fullName>
    </submittedName>
</protein>
<evidence type="ECO:0000259" key="1">
    <source>
        <dbReference type="Pfam" id="PF00534"/>
    </source>
</evidence>
<evidence type="ECO:0000313" key="3">
    <source>
        <dbReference type="Proteomes" id="UP000191124"/>
    </source>
</evidence>
<accession>A0A1S9VAM8</accession>
<proteinExistence type="predicted"/>